<protein>
    <submittedName>
        <fullName evidence="3">Uncharacterized protein</fullName>
    </submittedName>
</protein>
<reference evidence="3 5" key="1">
    <citation type="journal article" date="2018" name="PLoS Genet.">
        <title>Population sequencing reveals clonal diversity and ancestral inbreeding in the grapevine cultivar Chardonnay.</title>
        <authorList>
            <person name="Roach M.J."/>
            <person name="Johnson D.L."/>
            <person name="Bohlmann J."/>
            <person name="van Vuuren H.J."/>
            <person name="Jones S.J."/>
            <person name="Pretorius I.S."/>
            <person name="Schmidt S.A."/>
            <person name="Borneman A.R."/>
        </authorList>
    </citation>
    <scope>NUCLEOTIDE SEQUENCE [LARGE SCALE GENOMIC DNA]</scope>
    <source>
        <strain evidence="5">cv. Chardonnay</strain>
        <strain evidence="3">I10V1</strain>
        <tissue evidence="3">Leaf</tissue>
    </source>
</reference>
<proteinExistence type="predicted"/>
<evidence type="ECO:0000313" key="3">
    <source>
        <dbReference type="EMBL" id="RVW55125.1"/>
    </source>
</evidence>
<dbReference type="OrthoDB" id="63989at2759"/>
<dbReference type="EMBL" id="QGNW01001119">
    <property type="protein sequence ID" value="RVW55125.1"/>
    <property type="molecule type" value="Genomic_DNA"/>
</dbReference>
<feature type="region of interest" description="Disordered" evidence="1">
    <location>
        <begin position="21"/>
        <end position="40"/>
    </location>
</feature>
<evidence type="ECO:0000313" key="4">
    <source>
        <dbReference type="EMBL" id="RVX21231.1"/>
    </source>
</evidence>
<feature type="signal peptide" evidence="2">
    <location>
        <begin position="1"/>
        <end position="20"/>
    </location>
</feature>
<name>A0A438F550_VITVI</name>
<evidence type="ECO:0000256" key="1">
    <source>
        <dbReference type="SAM" id="MobiDB-lite"/>
    </source>
</evidence>
<comment type="caution">
    <text evidence="3">The sequence shown here is derived from an EMBL/GenBank/DDBJ whole genome shotgun (WGS) entry which is preliminary data.</text>
</comment>
<evidence type="ECO:0000256" key="2">
    <source>
        <dbReference type="SAM" id="SignalP"/>
    </source>
</evidence>
<organism evidence="3 5">
    <name type="scientific">Vitis vinifera</name>
    <name type="common">Grape</name>
    <dbReference type="NCBI Taxonomy" id="29760"/>
    <lineage>
        <taxon>Eukaryota</taxon>
        <taxon>Viridiplantae</taxon>
        <taxon>Streptophyta</taxon>
        <taxon>Embryophyta</taxon>
        <taxon>Tracheophyta</taxon>
        <taxon>Spermatophyta</taxon>
        <taxon>Magnoliopsida</taxon>
        <taxon>eudicotyledons</taxon>
        <taxon>Gunneridae</taxon>
        <taxon>Pentapetalae</taxon>
        <taxon>rosids</taxon>
        <taxon>Vitales</taxon>
        <taxon>Vitaceae</taxon>
        <taxon>Viteae</taxon>
        <taxon>Vitis</taxon>
    </lineage>
</organism>
<gene>
    <name evidence="4" type="ORF">CK203_002008</name>
    <name evidence="3" type="ORF">CK203_067072</name>
</gene>
<keyword evidence="2" id="KW-0732">Signal</keyword>
<accession>A0A438F550</accession>
<evidence type="ECO:0000313" key="5">
    <source>
        <dbReference type="Proteomes" id="UP000288805"/>
    </source>
</evidence>
<sequence length="164" mass="18559">MIRHFLLVLCVLLVASGSLGEFSTSESSEDPAPSPRRDDFMYSSRPTRRSLLSLPNKNDTALVAALNGTIHLVESNSMKVLWSFTSGPSIYSSYQAPLDQDNATDWGSGFFVDCGEDWELYMHGRHFGKVVWLRLSPLLLMSLLFRMKAYYYWVRPKHLNSCAA</sequence>
<feature type="chain" id="PRO_5036351717" evidence="2">
    <location>
        <begin position="21"/>
        <end position="164"/>
    </location>
</feature>
<dbReference type="AlphaFoldDB" id="A0A438F550"/>
<dbReference type="Proteomes" id="UP000288805">
    <property type="component" value="Unassembled WGS sequence"/>
</dbReference>
<dbReference type="EMBL" id="QGNW01000005">
    <property type="protein sequence ID" value="RVX21231.1"/>
    <property type="molecule type" value="Genomic_DNA"/>
</dbReference>